<evidence type="ECO:0000313" key="1">
    <source>
        <dbReference type="EMBL" id="KAE8394192.1"/>
    </source>
</evidence>
<gene>
    <name evidence="1" type="ORF">BDV23DRAFT_17635</name>
</gene>
<reference evidence="1" key="1">
    <citation type="submission" date="2019-04" db="EMBL/GenBank/DDBJ databases">
        <title>Friends and foes A comparative genomics studyof 23 Aspergillus species from section Flavi.</title>
        <authorList>
            <consortium name="DOE Joint Genome Institute"/>
            <person name="Kjaerbolling I."/>
            <person name="Vesth T."/>
            <person name="Frisvad J.C."/>
            <person name="Nybo J.L."/>
            <person name="Theobald S."/>
            <person name="Kildgaard S."/>
            <person name="Isbrandt T."/>
            <person name="Kuo A."/>
            <person name="Sato A."/>
            <person name="Lyhne E.K."/>
            <person name="Kogle M.E."/>
            <person name="Wiebenga A."/>
            <person name="Kun R.S."/>
            <person name="Lubbers R.J."/>
            <person name="Makela M.R."/>
            <person name="Barry K."/>
            <person name="Chovatia M."/>
            <person name="Clum A."/>
            <person name="Daum C."/>
            <person name="Haridas S."/>
            <person name="He G."/>
            <person name="LaButti K."/>
            <person name="Lipzen A."/>
            <person name="Mondo S."/>
            <person name="Riley R."/>
            <person name="Salamov A."/>
            <person name="Simmons B.A."/>
            <person name="Magnuson J.K."/>
            <person name="Henrissat B."/>
            <person name="Mortensen U.H."/>
            <person name="Larsen T.O."/>
            <person name="Devries R.P."/>
            <person name="Grigoriev I.V."/>
            <person name="Machida M."/>
            <person name="Baker S.E."/>
            <person name="Andersen M.R."/>
        </authorList>
    </citation>
    <scope>NUCLEOTIDE SEQUENCE [LARGE SCALE GENOMIC DNA]</scope>
    <source>
        <strain evidence="1">IBT 14317</strain>
    </source>
</reference>
<protein>
    <submittedName>
        <fullName evidence="1">Uncharacterized protein</fullName>
    </submittedName>
</protein>
<dbReference type="Proteomes" id="UP000326877">
    <property type="component" value="Unassembled WGS sequence"/>
</dbReference>
<organism evidence="1">
    <name type="scientific">Petromyces alliaceus</name>
    <name type="common">Aspergillus alliaceus</name>
    <dbReference type="NCBI Taxonomy" id="209559"/>
    <lineage>
        <taxon>Eukaryota</taxon>
        <taxon>Fungi</taxon>
        <taxon>Dikarya</taxon>
        <taxon>Ascomycota</taxon>
        <taxon>Pezizomycotina</taxon>
        <taxon>Eurotiomycetes</taxon>
        <taxon>Eurotiomycetidae</taxon>
        <taxon>Eurotiales</taxon>
        <taxon>Aspergillaceae</taxon>
        <taxon>Aspergillus</taxon>
        <taxon>Aspergillus subgen. Circumdati</taxon>
    </lineage>
</organism>
<name>A0A5N7CJ07_PETAA</name>
<dbReference type="EMBL" id="ML735225">
    <property type="protein sequence ID" value="KAE8394192.1"/>
    <property type="molecule type" value="Genomic_DNA"/>
</dbReference>
<dbReference type="AlphaFoldDB" id="A0A5N7CJ07"/>
<proteinExistence type="predicted"/>
<sequence>MVESPVLLRPVHSLTLLGSLTELLSEPSLLLCCNGLLFGLYNLELLEAYRLPALLPGQLSHFLLPLRVLEPIGWWVDDVGCVVSGL</sequence>
<accession>A0A5N7CJ07</accession>